<dbReference type="Pfam" id="PF03965">
    <property type="entry name" value="Penicillinase_R"/>
    <property type="match status" value="1"/>
</dbReference>
<name>A0ABW2YYI1_9SPHI</name>
<reference evidence="6" key="1">
    <citation type="journal article" date="2019" name="Int. J. Syst. Evol. Microbiol.">
        <title>The Global Catalogue of Microorganisms (GCM) 10K type strain sequencing project: providing services to taxonomists for standard genome sequencing and annotation.</title>
        <authorList>
            <consortium name="The Broad Institute Genomics Platform"/>
            <consortium name="The Broad Institute Genome Sequencing Center for Infectious Disease"/>
            <person name="Wu L."/>
            <person name="Ma J."/>
        </authorList>
    </citation>
    <scope>NUCLEOTIDE SEQUENCE [LARGE SCALE GENOMIC DNA]</scope>
    <source>
        <strain evidence="6">CCUG 63418</strain>
    </source>
</reference>
<keyword evidence="6" id="KW-1185">Reference proteome</keyword>
<evidence type="ECO:0000256" key="3">
    <source>
        <dbReference type="ARBA" id="ARBA00023125"/>
    </source>
</evidence>
<comment type="similarity">
    <text evidence="1">Belongs to the BlaI transcriptional regulatory family.</text>
</comment>
<dbReference type="SUPFAM" id="SSF46785">
    <property type="entry name" value="Winged helix' DNA-binding domain"/>
    <property type="match status" value="1"/>
</dbReference>
<gene>
    <name evidence="5" type="ORF">ACFQZS_15405</name>
</gene>
<accession>A0ABW2YYI1</accession>
<keyword evidence="4" id="KW-0804">Transcription</keyword>
<dbReference type="EMBL" id="JBHTHU010000020">
    <property type="protein sequence ID" value="MFD0751538.1"/>
    <property type="molecule type" value="Genomic_DNA"/>
</dbReference>
<dbReference type="Gene3D" id="1.10.4040.10">
    <property type="entry name" value="Penicillinase repressor domain"/>
    <property type="match status" value="1"/>
</dbReference>
<comment type="caution">
    <text evidence="5">The sequence shown here is derived from an EMBL/GenBank/DDBJ whole genome shotgun (WGS) entry which is preliminary data.</text>
</comment>
<evidence type="ECO:0000256" key="4">
    <source>
        <dbReference type="ARBA" id="ARBA00023163"/>
    </source>
</evidence>
<evidence type="ECO:0000256" key="2">
    <source>
        <dbReference type="ARBA" id="ARBA00023015"/>
    </source>
</evidence>
<evidence type="ECO:0000313" key="6">
    <source>
        <dbReference type="Proteomes" id="UP001596958"/>
    </source>
</evidence>
<evidence type="ECO:0000256" key="1">
    <source>
        <dbReference type="ARBA" id="ARBA00011046"/>
    </source>
</evidence>
<keyword evidence="2" id="KW-0805">Transcription regulation</keyword>
<dbReference type="PIRSF" id="PIRSF019455">
    <property type="entry name" value="CopR_AtkY"/>
    <property type="match status" value="1"/>
</dbReference>
<evidence type="ECO:0000313" key="5">
    <source>
        <dbReference type="EMBL" id="MFD0751538.1"/>
    </source>
</evidence>
<keyword evidence="3" id="KW-0238">DNA-binding</keyword>
<dbReference type="InterPro" id="IPR005650">
    <property type="entry name" value="BlaI_family"/>
</dbReference>
<organism evidence="5 6">
    <name type="scientific">Mucilaginibacter calamicampi</name>
    <dbReference type="NCBI Taxonomy" id="1302352"/>
    <lineage>
        <taxon>Bacteria</taxon>
        <taxon>Pseudomonadati</taxon>
        <taxon>Bacteroidota</taxon>
        <taxon>Sphingobacteriia</taxon>
        <taxon>Sphingobacteriales</taxon>
        <taxon>Sphingobacteriaceae</taxon>
        <taxon>Mucilaginibacter</taxon>
    </lineage>
</organism>
<sequence>MEKLSQQEEEAMQAVWQCGNGFIKDFLDQMAEPKPPYTTLASTIKNLERKGFLKSDKLGNSYQYKPLIKEEEYKKKFMNGFVSDYFENSYKDLVTFFAKEKKISASELKEIINMIENPKK</sequence>
<protein>
    <submittedName>
        <fullName evidence="5">BlaI/MecI/CopY family transcriptional regulator</fullName>
    </submittedName>
</protein>
<dbReference type="InterPro" id="IPR036390">
    <property type="entry name" value="WH_DNA-bd_sf"/>
</dbReference>
<dbReference type="Gene3D" id="1.10.10.10">
    <property type="entry name" value="Winged helix-like DNA-binding domain superfamily/Winged helix DNA-binding domain"/>
    <property type="match status" value="1"/>
</dbReference>
<dbReference type="RefSeq" id="WP_377101812.1">
    <property type="nucleotide sequence ID" value="NZ_JBHTHU010000020.1"/>
</dbReference>
<proteinExistence type="inferred from homology"/>
<dbReference type="InterPro" id="IPR036388">
    <property type="entry name" value="WH-like_DNA-bd_sf"/>
</dbReference>
<dbReference type="Proteomes" id="UP001596958">
    <property type="component" value="Unassembled WGS sequence"/>
</dbReference>